<proteinExistence type="predicted"/>
<protein>
    <submittedName>
        <fullName evidence="3">Protein PLANT CADMIUM RESISTANCE 6</fullName>
    </submittedName>
</protein>
<sequence>MGNPGNATPPPSRPPPPPPEKENEYESHQPRSTLNKPQSFPPPQDLYPDEDEQQPFPPPQHHPQSFPPPHDEDDSATPVNPHAFPPPHDEDDSATPVKPHAFPPPHDEDDYATPVKPHAFPPPPDSDFTSPPVKPQAFPPRHDDEPQAFPPAYTNFQQQNPVASTPVQFCAPPVHGRVQMGHPAPAVQSSPFNQGATPTPSGWKSELFDFMKDPQNALITAFFPCVTFGQIAEIVDSGHSSCGTSGMMYGVIAFFIAMPCIMSFSYRTKLRSKFGLIETPAPDWAVHCFCEWCALCQEYRELKDRGYDPSIGWLGNEAAQQQQQKFPMAAPMGQTMM</sequence>
<keyword evidence="2" id="KW-1133">Transmembrane helix</keyword>
<feature type="compositionally biased region" description="Pro residues" evidence="1">
    <location>
        <begin position="55"/>
        <end position="68"/>
    </location>
</feature>
<dbReference type="EMBL" id="JBFOLK010000014">
    <property type="protein sequence ID" value="KAL2462120.1"/>
    <property type="molecule type" value="Genomic_DNA"/>
</dbReference>
<evidence type="ECO:0000313" key="4">
    <source>
        <dbReference type="Proteomes" id="UP001604336"/>
    </source>
</evidence>
<dbReference type="Pfam" id="PF04749">
    <property type="entry name" value="PLAC8"/>
    <property type="match status" value="1"/>
</dbReference>
<name>A0ABD1PE14_9LAMI</name>
<dbReference type="Proteomes" id="UP001604336">
    <property type="component" value="Unassembled WGS sequence"/>
</dbReference>
<keyword evidence="2" id="KW-0812">Transmembrane</keyword>
<feature type="compositionally biased region" description="Basic and acidic residues" evidence="1">
    <location>
        <begin position="19"/>
        <end position="29"/>
    </location>
</feature>
<evidence type="ECO:0000256" key="1">
    <source>
        <dbReference type="SAM" id="MobiDB-lite"/>
    </source>
</evidence>
<feature type="compositionally biased region" description="Pro residues" evidence="1">
    <location>
        <begin position="7"/>
        <end position="18"/>
    </location>
</feature>
<keyword evidence="2" id="KW-0472">Membrane</keyword>
<accession>A0ABD1PE14</accession>
<dbReference type="NCBIfam" id="TIGR01571">
    <property type="entry name" value="A_thal_Cys_rich"/>
    <property type="match status" value="1"/>
</dbReference>
<evidence type="ECO:0000256" key="2">
    <source>
        <dbReference type="SAM" id="Phobius"/>
    </source>
</evidence>
<gene>
    <name evidence="3" type="ORF">Adt_45540</name>
</gene>
<dbReference type="InterPro" id="IPR006461">
    <property type="entry name" value="PLAC_motif_containing"/>
</dbReference>
<reference evidence="4" key="1">
    <citation type="submission" date="2024-07" db="EMBL/GenBank/DDBJ databases">
        <title>Two chromosome-level genome assemblies of Korean endemic species Abeliophyllum distichum and Forsythia ovata (Oleaceae).</title>
        <authorList>
            <person name="Jang H."/>
        </authorList>
    </citation>
    <scope>NUCLEOTIDE SEQUENCE [LARGE SCALE GENOMIC DNA]</scope>
</reference>
<evidence type="ECO:0000313" key="3">
    <source>
        <dbReference type="EMBL" id="KAL2462120.1"/>
    </source>
</evidence>
<dbReference type="AlphaFoldDB" id="A0ABD1PE14"/>
<keyword evidence="4" id="KW-1185">Reference proteome</keyword>
<feature type="transmembrane region" description="Helical" evidence="2">
    <location>
        <begin position="247"/>
        <end position="266"/>
    </location>
</feature>
<organism evidence="3 4">
    <name type="scientific">Abeliophyllum distichum</name>
    <dbReference type="NCBI Taxonomy" id="126358"/>
    <lineage>
        <taxon>Eukaryota</taxon>
        <taxon>Viridiplantae</taxon>
        <taxon>Streptophyta</taxon>
        <taxon>Embryophyta</taxon>
        <taxon>Tracheophyta</taxon>
        <taxon>Spermatophyta</taxon>
        <taxon>Magnoliopsida</taxon>
        <taxon>eudicotyledons</taxon>
        <taxon>Gunneridae</taxon>
        <taxon>Pentapetalae</taxon>
        <taxon>asterids</taxon>
        <taxon>lamiids</taxon>
        <taxon>Lamiales</taxon>
        <taxon>Oleaceae</taxon>
        <taxon>Forsythieae</taxon>
        <taxon>Abeliophyllum</taxon>
    </lineage>
</organism>
<comment type="caution">
    <text evidence="3">The sequence shown here is derived from an EMBL/GenBank/DDBJ whole genome shotgun (WGS) entry which is preliminary data.</text>
</comment>
<dbReference type="PANTHER" id="PTHR15907">
    <property type="entry name" value="DUF614 FAMILY PROTEIN-RELATED"/>
    <property type="match status" value="1"/>
</dbReference>
<feature type="region of interest" description="Disordered" evidence="1">
    <location>
        <begin position="1"/>
        <end position="154"/>
    </location>
</feature>